<dbReference type="OrthoDB" id="10261749at2759"/>
<dbReference type="EMBL" id="GL348715">
    <property type="protein sequence ID" value="EFH61829.1"/>
    <property type="molecule type" value="Genomic_DNA"/>
</dbReference>
<dbReference type="PANTHER" id="PTHR46192">
    <property type="entry name" value="BROAD-RANGE ACID PHOSPHATASE DET1"/>
    <property type="match status" value="1"/>
</dbReference>
<dbReference type="AlphaFoldDB" id="D7L3C6"/>
<name>D7L3C6_ARALL</name>
<reference evidence="2" key="1">
    <citation type="journal article" date="2011" name="Nat. Genet.">
        <title>The Arabidopsis lyrata genome sequence and the basis of rapid genome size change.</title>
        <authorList>
            <person name="Hu T.T."/>
            <person name="Pattyn P."/>
            <person name="Bakker E.G."/>
            <person name="Cao J."/>
            <person name="Cheng J.-F."/>
            <person name="Clark R.M."/>
            <person name="Fahlgren N."/>
            <person name="Fawcett J.A."/>
            <person name="Grimwood J."/>
            <person name="Gundlach H."/>
            <person name="Haberer G."/>
            <person name="Hollister J.D."/>
            <person name="Ossowski S."/>
            <person name="Ottilar R.P."/>
            <person name="Salamov A.A."/>
            <person name="Schneeberger K."/>
            <person name="Spannagl M."/>
            <person name="Wang X."/>
            <person name="Yang L."/>
            <person name="Nasrallah M.E."/>
            <person name="Bergelson J."/>
            <person name="Carrington J.C."/>
            <person name="Gaut B.S."/>
            <person name="Schmutz J."/>
            <person name="Mayer K.F.X."/>
            <person name="Van de Peer Y."/>
            <person name="Grigoriev I.V."/>
            <person name="Nordborg M."/>
            <person name="Weigel D."/>
            <person name="Guo Y.-L."/>
        </authorList>
    </citation>
    <scope>NUCLEOTIDE SEQUENCE [LARGE SCALE GENOMIC DNA]</scope>
    <source>
        <strain evidence="2">cv. MN47</strain>
    </source>
</reference>
<accession>D7L3C6</accession>
<evidence type="ECO:0000313" key="2">
    <source>
        <dbReference type="Proteomes" id="UP000008694"/>
    </source>
</evidence>
<evidence type="ECO:0000313" key="1">
    <source>
        <dbReference type="EMBL" id="EFH61829.1"/>
    </source>
</evidence>
<organism evidence="2">
    <name type="scientific">Arabidopsis lyrata subsp. lyrata</name>
    <name type="common">Lyre-leaved rock-cress</name>
    <dbReference type="NCBI Taxonomy" id="81972"/>
    <lineage>
        <taxon>Eukaryota</taxon>
        <taxon>Viridiplantae</taxon>
        <taxon>Streptophyta</taxon>
        <taxon>Embryophyta</taxon>
        <taxon>Tracheophyta</taxon>
        <taxon>Spermatophyta</taxon>
        <taxon>Magnoliopsida</taxon>
        <taxon>eudicotyledons</taxon>
        <taxon>Gunneridae</taxon>
        <taxon>Pentapetalae</taxon>
        <taxon>rosids</taxon>
        <taxon>malvids</taxon>
        <taxon>Brassicales</taxon>
        <taxon>Brassicaceae</taxon>
        <taxon>Camelineae</taxon>
        <taxon>Arabidopsis</taxon>
    </lineage>
</organism>
<dbReference type="Gramene" id="scaffold_302839.1">
    <property type="protein sequence ID" value="scaffold_302839.1"/>
    <property type="gene ID" value="scaffold_302839.1"/>
</dbReference>
<sequence length="113" mass="13157">MPDHKIELTDSGLLQAQEARARLHTLIGSNPSSPEWRVYFYVSPYDRTRSTLREIGRSFSNRRVIGIREEGNRILGIFLSVLGGRISRRRFLSCLKYVSLPCLFKNFLLYLYC</sequence>
<protein>
    <submittedName>
        <fullName evidence="1">Uncharacterized protein</fullName>
    </submittedName>
</protein>
<dbReference type="SUPFAM" id="SSF53254">
    <property type="entry name" value="Phosphoglycerate mutase-like"/>
    <property type="match status" value="1"/>
</dbReference>
<dbReference type="InterPro" id="IPR052765">
    <property type="entry name" value="PGM-Related"/>
</dbReference>
<dbReference type="HOGENOM" id="CLU_2136901_0_0_1"/>
<dbReference type="InterPro" id="IPR029033">
    <property type="entry name" value="His_PPase_superfam"/>
</dbReference>
<dbReference type="STRING" id="81972.D7L3C6"/>
<keyword evidence="2" id="KW-1185">Reference proteome</keyword>
<proteinExistence type="predicted"/>
<gene>
    <name evidence="1" type="ORF">ARALYDRAFT_898869</name>
</gene>
<dbReference type="Proteomes" id="UP000008694">
    <property type="component" value="Unassembled WGS sequence"/>
</dbReference>
<dbReference type="KEGG" id="aly:9321636"/>
<dbReference type="Gene3D" id="3.40.50.1240">
    <property type="entry name" value="Phosphoglycerate mutase-like"/>
    <property type="match status" value="1"/>
</dbReference>